<accession>A0A518APM3</accession>
<dbReference type="PROSITE" id="PS51257">
    <property type="entry name" value="PROKAR_LIPOPROTEIN"/>
    <property type="match status" value="1"/>
</dbReference>
<gene>
    <name evidence="1" type="ORF">Pan181_28850</name>
</gene>
<dbReference type="KEGG" id="amuc:Pan181_28850"/>
<dbReference type="RefSeq" id="WP_145247380.1">
    <property type="nucleotide sequence ID" value="NZ_CP036278.1"/>
</dbReference>
<protein>
    <recommendedName>
        <fullName evidence="3">Carboxypeptidase regulatory-like domain-containing protein</fullName>
    </recommendedName>
</protein>
<keyword evidence="2" id="KW-1185">Reference proteome</keyword>
<dbReference type="Proteomes" id="UP000315750">
    <property type="component" value="Chromosome"/>
</dbReference>
<evidence type="ECO:0000313" key="2">
    <source>
        <dbReference type="Proteomes" id="UP000315750"/>
    </source>
</evidence>
<evidence type="ECO:0008006" key="3">
    <source>
        <dbReference type="Google" id="ProtNLM"/>
    </source>
</evidence>
<proteinExistence type="predicted"/>
<dbReference type="OrthoDB" id="286361at2"/>
<organism evidence="1 2">
    <name type="scientific">Aeoliella mucimassa</name>
    <dbReference type="NCBI Taxonomy" id="2527972"/>
    <lineage>
        <taxon>Bacteria</taxon>
        <taxon>Pseudomonadati</taxon>
        <taxon>Planctomycetota</taxon>
        <taxon>Planctomycetia</taxon>
        <taxon>Pirellulales</taxon>
        <taxon>Lacipirellulaceae</taxon>
        <taxon>Aeoliella</taxon>
    </lineage>
</organism>
<dbReference type="EMBL" id="CP036278">
    <property type="protein sequence ID" value="QDU56675.1"/>
    <property type="molecule type" value="Genomic_DNA"/>
</dbReference>
<dbReference type="AlphaFoldDB" id="A0A518APM3"/>
<sequence>MNKRNHLDGATFRRLLLLPLAMLLVVGCKSESSGLAVTGSVTLGSDPLPVGTIFLHPLQAGKGVVADIVEGRFEIAASEGLQIGEYRVEIYSEKATGRQIPNPDAPDQMMEETKQIIPRRYNTESELTAKITDNTSELDYEL</sequence>
<name>A0A518APM3_9BACT</name>
<reference evidence="1 2" key="1">
    <citation type="submission" date="2019-02" db="EMBL/GenBank/DDBJ databases">
        <title>Deep-cultivation of Planctomycetes and their phenomic and genomic characterization uncovers novel biology.</title>
        <authorList>
            <person name="Wiegand S."/>
            <person name="Jogler M."/>
            <person name="Boedeker C."/>
            <person name="Pinto D."/>
            <person name="Vollmers J."/>
            <person name="Rivas-Marin E."/>
            <person name="Kohn T."/>
            <person name="Peeters S.H."/>
            <person name="Heuer A."/>
            <person name="Rast P."/>
            <person name="Oberbeckmann S."/>
            <person name="Bunk B."/>
            <person name="Jeske O."/>
            <person name="Meyerdierks A."/>
            <person name="Storesund J.E."/>
            <person name="Kallscheuer N."/>
            <person name="Luecker S."/>
            <person name="Lage O.M."/>
            <person name="Pohl T."/>
            <person name="Merkel B.J."/>
            <person name="Hornburger P."/>
            <person name="Mueller R.-W."/>
            <person name="Bruemmer F."/>
            <person name="Labrenz M."/>
            <person name="Spormann A.M."/>
            <person name="Op den Camp H."/>
            <person name="Overmann J."/>
            <person name="Amann R."/>
            <person name="Jetten M.S.M."/>
            <person name="Mascher T."/>
            <person name="Medema M.H."/>
            <person name="Devos D.P."/>
            <person name="Kaster A.-K."/>
            <person name="Ovreas L."/>
            <person name="Rohde M."/>
            <person name="Galperin M.Y."/>
            <person name="Jogler C."/>
        </authorList>
    </citation>
    <scope>NUCLEOTIDE SEQUENCE [LARGE SCALE GENOMIC DNA]</scope>
    <source>
        <strain evidence="1 2">Pan181</strain>
    </source>
</reference>
<evidence type="ECO:0000313" key="1">
    <source>
        <dbReference type="EMBL" id="QDU56675.1"/>
    </source>
</evidence>